<dbReference type="GO" id="GO:0005634">
    <property type="term" value="C:nucleus"/>
    <property type="evidence" value="ECO:0007669"/>
    <property type="project" value="UniProtKB-ARBA"/>
</dbReference>
<dbReference type="InterPro" id="IPR012337">
    <property type="entry name" value="RNaseH-like_sf"/>
</dbReference>
<dbReference type="GO" id="GO:0003677">
    <property type="term" value="F:DNA binding"/>
    <property type="evidence" value="ECO:0007669"/>
    <property type="project" value="UniProtKB-KW"/>
</dbReference>
<evidence type="ECO:0000256" key="9">
    <source>
        <dbReference type="ARBA" id="ARBA00022908"/>
    </source>
</evidence>
<evidence type="ECO:0000256" key="13">
    <source>
        <dbReference type="ARBA" id="ARBA00023172"/>
    </source>
</evidence>
<dbReference type="AlphaFoldDB" id="A0A101M7G9"/>
<keyword evidence="1" id="KW-0815">Transposition</keyword>
<sequence length="114" mass="13376">MNPPSPRSKKYWVLIVDDYTRYTEGPCFRSKDKIADYMIRFCKRQKLIRGRYPAIWRIDGGTEFRKFKTWAESEGMVFEPIAAYTPEANGVAERMGGYINQTQRTMVLEDCKCT</sequence>
<evidence type="ECO:0000256" key="7">
    <source>
        <dbReference type="ARBA" id="ARBA00022842"/>
    </source>
</evidence>
<dbReference type="InterPro" id="IPR036397">
    <property type="entry name" value="RNaseH_sf"/>
</dbReference>
<keyword evidence="11" id="KW-0808">Transferase</keyword>
<evidence type="ECO:0000256" key="14">
    <source>
        <dbReference type="ARBA" id="ARBA00048173"/>
    </source>
</evidence>
<reference evidence="17 18" key="1">
    <citation type="submission" date="2015-10" db="EMBL/GenBank/DDBJ databases">
        <title>Genome sequencing of Penicillium freii.</title>
        <authorList>
            <person name="Nguyen H.D."/>
            <person name="Visagie C.M."/>
            <person name="Seifert K.A."/>
        </authorList>
    </citation>
    <scope>NUCLEOTIDE SEQUENCE [LARGE SCALE GENOMIC DNA]</scope>
    <source>
        <strain evidence="17 18">DAOM 242723</strain>
    </source>
</reference>
<keyword evidence="18" id="KW-1185">Reference proteome</keyword>
<feature type="domain" description="Integrase catalytic" evidence="16">
    <location>
        <begin position="1"/>
        <end position="114"/>
    </location>
</feature>
<evidence type="ECO:0000256" key="11">
    <source>
        <dbReference type="ARBA" id="ARBA00022932"/>
    </source>
</evidence>
<dbReference type="PANTHER" id="PTHR42648">
    <property type="entry name" value="TRANSPOSASE, PUTATIVE-RELATED"/>
    <property type="match status" value="1"/>
</dbReference>
<evidence type="ECO:0000256" key="4">
    <source>
        <dbReference type="ARBA" id="ARBA00022723"/>
    </source>
</evidence>
<comment type="catalytic activity">
    <reaction evidence="14">
        <text>DNA(n) + a 2'-deoxyribonucleoside 5'-triphosphate = DNA(n+1) + diphosphate</text>
        <dbReference type="Rhea" id="RHEA:22508"/>
        <dbReference type="Rhea" id="RHEA-COMP:17339"/>
        <dbReference type="Rhea" id="RHEA-COMP:17340"/>
        <dbReference type="ChEBI" id="CHEBI:33019"/>
        <dbReference type="ChEBI" id="CHEBI:61560"/>
        <dbReference type="ChEBI" id="CHEBI:173112"/>
        <dbReference type="EC" id="2.7.7.49"/>
    </reaction>
</comment>
<dbReference type="GO" id="GO:0046872">
    <property type="term" value="F:metal ion binding"/>
    <property type="evidence" value="ECO:0007669"/>
    <property type="project" value="UniProtKB-KW"/>
</dbReference>
<dbReference type="Proteomes" id="UP000055045">
    <property type="component" value="Unassembled WGS sequence"/>
</dbReference>
<keyword evidence="11" id="KW-0239">DNA-directed DNA polymerase</keyword>
<accession>A0A101M7G9</accession>
<keyword evidence="12" id="KW-0238">DNA-binding</keyword>
<keyword evidence="7" id="KW-0460">Magnesium</keyword>
<keyword evidence="8" id="KW-0694">RNA-binding</keyword>
<dbReference type="GO" id="GO:0004519">
    <property type="term" value="F:endonuclease activity"/>
    <property type="evidence" value="ECO:0007669"/>
    <property type="project" value="UniProtKB-KW"/>
</dbReference>
<keyword evidence="13" id="KW-0233">DNA recombination</keyword>
<gene>
    <name evidence="17" type="ORF">ACN42_g11938</name>
</gene>
<comment type="catalytic activity">
    <reaction evidence="15">
        <text>DNA(n) + a 2'-deoxyribonucleoside 5'-triphosphate = DNA(n+1) + diphosphate</text>
        <dbReference type="Rhea" id="RHEA:22508"/>
        <dbReference type="Rhea" id="RHEA-COMP:17339"/>
        <dbReference type="Rhea" id="RHEA-COMP:17340"/>
        <dbReference type="ChEBI" id="CHEBI:33019"/>
        <dbReference type="ChEBI" id="CHEBI:61560"/>
        <dbReference type="ChEBI" id="CHEBI:173112"/>
        <dbReference type="EC" id="2.7.7.7"/>
    </reaction>
</comment>
<dbReference type="InterPro" id="IPR001584">
    <property type="entry name" value="Integrase_cat-core"/>
</dbReference>
<comment type="caution">
    <text evidence="17">The sequence shown here is derived from an EMBL/GenBank/DDBJ whole genome shotgun (WGS) entry which is preliminary data.</text>
</comment>
<keyword evidence="9" id="KW-0229">DNA integration</keyword>
<dbReference type="GO" id="GO:0003887">
    <property type="term" value="F:DNA-directed DNA polymerase activity"/>
    <property type="evidence" value="ECO:0007669"/>
    <property type="project" value="UniProtKB-KW"/>
</dbReference>
<dbReference type="GO" id="GO:0015074">
    <property type="term" value="P:DNA integration"/>
    <property type="evidence" value="ECO:0007669"/>
    <property type="project" value="UniProtKB-KW"/>
</dbReference>
<dbReference type="PROSITE" id="PS50994">
    <property type="entry name" value="INTEGRASE"/>
    <property type="match status" value="1"/>
</dbReference>
<evidence type="ECO:0000256" key="1">
    <source>
        <dbReference type="ARBA" id="ARBA00022578"/>
    </source>
</evidence>
<evidence type="ECO:0000256" key="3">
    <source>
        <dbReference type="ARBA" id="ARBA00022722"/>
    </source>
</evidence>
<keyword evidence="6" id="KW-0378">Hydrolase</keyword>
<dbReference type="STRING" id="48697.A0A101M7G9"/>
<keyword evidence="3" id="KW-0540">Nuclease</keyword>
<protein>
    <recommendedName>
        <fullName evidence="16">Integrase catalytic domain-containing protein</fullName>
    </recommendedName>
</protein>
<organism evidence="17 18">
    <name type="scientific">Penicillium freii</name>
    <dbReference type="NCBI Taxonomy" id="48697"/>
    <lineage>
        <taxon>Eukaryota</taxon>
        <taxon>Fungi</taxon>
        <taxon>Dikarya</taxon>
        <taxon>Ascomycota</taxon>
        <taxon>Pezizomycotina</taxon>
        <taxon>Eurotiomycetes</taxon>
        <taxon>Eurotiomycetidae</taxon>
        <taxon>Eurotiales</taxon>
        <taxon>Aspergillaceae</taxon>
        <taxon>Penicillium</taxon>
    </lineage>
</organism>
<dbReference type="Gene3D" id="3.30.420.10">
    <property type="entry name" value="Ribonuclease H-like superfamily/Ribonuclease H"/>
    <property type="match status" value="1"/>
</dbReference>
<evidence type="ECO:0000256" key="2">
    <source>
        <dbReference type="ARBA" id="ARBA00022695"/>
    </source>
</evidence>
<evidence type="ECO:0000259" key="16">
    <source>
        <dbReference type="PROSITE" id="PS50994"/>
    </source>
</evidence>
<name>A0A101M7G9_PENFR</name>
<keyword evidence="4" id="KW-0479">Metal-binding</keyword>
<evidence type="ECO:0000256" key="10">
    <source>
        <dbReference type="ARBA" id="ARBA00022918"/>
    </source>
</evidence>
<keyword evidence="5" id="KW-0255">Endonuclease</keyword>
<dbReference type="PANTHER" id="PTHR42648:SF11">
    <property type="entry name" value="TRANSPOSON TY4-P GAG-POL POLYPROTEIN"/>
    <property type="match status" value="1"/>
</dbReference>
<evidence type="ECO:0000256" key="12">
    <source>
        <dbReference type="ARBA" id="ARBA00023125"/>
    </source>
</evidence>
<keyword evidence="2" id="KW-0548">Nucleotidyltransferase</keyword>
<dbReference type="InterPro" id="IPR039537">
    <property type="entry name" value="Retrotran_Ty1/copia-like"/>
</dbReference>
<evidence type="ECO:0000256" key="5">
    <source>
        <dbReference type="ARBA" id="ARBA00022759"/>
    </source>
</evidence>
<dbReference type="GO" id="GO:0016787">
    <property type="term" value="F:hydrolase activity"/>
    <property type="evidence" value="ECO:0007669"/>
    <property type="project" value="UniProtKB-KW"/>
</dbReference>
<evidence type="ECO:0000256" key="15">
    <source>
        <dbReference type="ARBA" id="ARBA00049244"/>
    </source>
</evidence>
<evidence type="ECO:0000256" key="8">
    <source>
        <dbReference type="ARBA" id="ARBA00022884"/>
    </source>
</evidence>
<dbReference type="GO" id="GO:0006310">
    <property type="term" value="P:DNA recombination"/>
    <property type="evidence" value="ECO:0007669"/>
    <property type="project" value="UniProtKB-KW"/>
</dbReference>
<dbReference type="GO" id="GO:0003723">
    <property type="term" value="F:RNA binding"/>
    <property type="evidence" value="ECO:0007669"/>
    <property type="project" value="UniProtKB-KW"/>
</dbReference>
<dbReference type="SUPFAM" id="SSF53098">
    <property type="entry name" value="Ribonuclease H-like"/>
    <property type="match status" value="1"/>
</dbReference>
<proteinExistence type="predicted"/>
<evidence type="ECO:0000313" key="17">
    <source>
        <dbReference type="EMBL" id="KUM55359.1"/>
    </source>
</evidence>
<evidence type="ECO:0000256" key="6">
    <source>
        <dbReference type="ARBA" id="ARBA00022801"/>
    </source>
</evidence>
<dbReference type="GO" id="GO:0032196">
    <property type="term" value="P:transposition"/>
    <property type="evidence" value="ECO:0007669"/>
    <property type="project" value="UniProtKB-KW"/>
</dbReference>
<dbReference type="EMBL" id="LLXE01001336">
    <property type="protein sequence ID" value="KUM55359.1"/>
    <property type="molecule type" value="Genomic_DNA"/>
</dbReference>
<evidence type="ECO:0000313" key="18">
    <source>
        <dbReference type="Proteomes" id="UP000055045"/>
    </source>
</evidence>
<dbReference type="GO" id="GO:0003964">
    <property type="term" value="F:RNA-directed DNA polymerase activity"/>
    <property type="evidence" value="ECO:0007669"/>
    <property type="project" value="UniProtKB-KW"/>
</dbReference>
<keyword evidence="10" id="KW-0695">RNA-directed DNA polymerase</keyword>